<organism evidence="1 2">
    <name type="scientific">Ichthyophthirius multifiliis</name>
    <name type="common">White spot disease agent</name>
    <name type="synonym">Ich</name>
    <dbReference type="NCBI Taxonomy" id="5932"/>
    <lineage>
        <taxon>Eukaryota</taxon>
        <taxon>Sar</taxon>
        <taxon>Alveolata</taxon>
        <taxon>Ciliophora</taxon>
        <taxon>Intramacronucleata</taxon>
        <taxon>Oligohymenophorea</taxon>
        <taxon>Hymenostomatida</taxon>
        <taxon>Ophryoglenina</taxon>
        <taxon>Ichthyophthirius</taxon>
    </lineage>
</organism>
<dbReference type="eggNOG" id="ENOG502SMYQ">
    <property type="taxonomic scope" value="Eukaryota"/>
</dbReference>
<gene>
    <name evidence="1" type="ORF">IMG5_182800</name>
</gene>
<dbReference type="RefSeq" id="XP_004027472.1">
    <property type="nucleotide sequence ID" value="XM_004027423.1"/>
</dbReference>
<dbReference type="AlphaFoldDB" id="G0R328"/>
<dbReference type="OrthoDB" id="308468at2759"/>
<dbReference type="STRING" id="857967.G0R328"/>
<evidence type="ECO:0000313" key="1">
    <source>
        <dbReference type="EMBL" id="EGR28127.1"/>
    </source>
</evidence>
<name>G0R328_ICHMU</name>
<reference evidence="1 2" key="1">
    <citation type="submission" date="2011-07" db="EMBL/GenBank/DDBJ databases">
        <authorList>
            <person name="Coyne R."/>
            <person name="Brami D."/>
            <person name="Johnson J."/>
            <person name="Hostetler J."/>
            <person name="Hannick L."/>
            <person name="Clark T."/>
            <person name="Cassidy-Hanley D."/>
            <person name="Inman J."/>
        </authorList>
    </citation>
    <scope>NUCLEOTIDE SEQUENCE [LARGE SCALE GENOMIC DNA]</scope>
    <source>
        <strain evidence="1 2">G5</strain>
    </source>
</reference>
<dbReference type="EMBL" id="GL984290">
    <property type="protein sequence ID" value="EGR28127.1"/>
    <property type="molecule type" value="Genomic_DNA"/>
</dbReference>
<keyword evidence="2" id="KW-1185">Reference proteome</keyword>
<accession>G0R328</accession>
<evidence type="ECO:0000313" key="2">
    <source>
        <dbReference type="Proteomes" id="UP000008983"/>
    </source>
</evidence>
<feature type="non-terminal residue" evidence="1">
    <location>
        <position position="143"/>
    </location>
</feature>
<protein>
    <submittedName>
        <fullName evidence="1">Uncharacterized protein</fullName>
    </submittedName>
</protein>
<dbReference type="GeneID" id="14904203"/>
<sequence length="143" mass="16777">MINVLNLQNKEQGKDIIDAKAALYQQFEASSIEAKKRAQQLNEQSYPLGPDGLPQKMPPRVDEETGLEWCEYHYDRIKHFLCIDHKQTCCRVCHEIFHNKPDCGTIDLYEVDDMHAFLTEFYKKNRIEQNGEMKNGEQQQNDN</sequence>
<dbReference type="InParanoid" id="G0R328"/>
<dbReference type="Proteomes" id="UP000008983">
    <property type="component" value="Unassembled WGS sequence"/>
</dbReference>
<proteinExistence type="predicted"/>